<feature type="region of interest" description="Disordered" evidence="5">
    <location>
        <begin position="307"/>
        <end position="326"/>
    </location>
</feature>
<keyword evidence="1" id="KW-0479">Metal-binding</keyword>
<dbReference type="OrthoDB" id="2162994at2759"/>
<keyword evidence="2 4" id="KW-0863">Zinc-finger</keyword>
<dbReference type="InterPro" id="IPR000014">
    <property type="entry name" value="PAS"/>
</dbReference>
<dbReference type="AlphaFoldDB" id="A0A8H7Y2E6"/>
<dbReference type="InterPro" id="IPR051140">
    <property type="entry name" value="GATA_TF"/>
</dbReference>
<sequence>MSFVGVHSSQHLANNTKTPTAYEFPKRKRWADLLVTELVDNIVFVLSPTRTIWFCGAAVTEILGWKETELIDYDFMVLIDATDQIRFIEAFQLALQQNIGFNLTLRLNTNDSALRPKSILCDIKCNPYSIDEEPGKTQCLIAMAVPSPGHNSALLDTIFDLQARQSVLQRRVAELREMLPPESPTALQSSSQTGSMYVTSSLSTVKPPESVPNNYMSSTLLSKSFDGGPRGFGETIDFADRSVYDSHPINVEDPEDGSKKKKLKRAQNSERYVCFTCGSTVSPEWRKGPQGPKTLCNACGLRWAKQMRKAPEDATDKPPAANVGNT</sequence>
<evidence type="ECO:0000256" key="2">
    <source>
        <dbReference type="ARBA" id="ARBA00022771"/>
    </source>
</evidence>
<dbReference type="CDD" id="cd00130">
    <property type="entry name" value="PAS"/>
    <property type="match status" value="1"/>
</dbReference>
<dbReference type="InterPro" id="IPR035965">
    <property type="entry name" value="PAS-like_dom_sf"/>
</dbReference>
<evidence type="ECO:0000256" key="3">
    <source>
        <dbReference type="ARBA" id="ARBA00022833"/>
    </source>
</evidence>
<dbReference type="SMART" id="SM00401">
    <property type="entry name" value="ZnF_GATA"/>
    <property type="match status" value="1"/>
</dbReference>
<keyword evidence="3" id="KW-0862">Zinc</keyword>
<evidence type="ECO:0000256" key="4">
    <source>
        <dbReference type="PROSITE-ProRule" id="PRU00094"/>
    </source>
</evidence>
<comment type="caution">
    <text evidence="8">The sequence shown here is derived from an EMBL/GenBank/DDBJ whole genome shotgun (WGS) entry which is preliminary data.</text>
</comment>
<evidence type="ECO:0000256" key="1">
    <source>
        <dbReference type="ARBA" id="ARBA00022723"/>
    </source>
</evidence>
<name>A0A8H7Y2E6_PSICU</name>
<dbReference type="Gene3D" id="3.30.50.10">
    <property type="entry name" value="Erythroid Transcription Factor GATA-1, subunit A"/>
    <property type="match status" value="1"/>
</dbReference>
<reference evidence="8" key="1">
    <citation type="submission" date="2021-02" db="EMBL/GenBank/DDBJ databases">
        <title>Psilocybe cubensis genome.</title>
        <authorList>
            <person name="Mckernan K.J."/>
            <person name="Crawford S."/>
            <person name="Trippe A."/>
            <person name="Kane L.T."/>
            <person name="Mclaughlin S."/>
        </authorList>
    </citation>
    <scope>NUCLEOTIDE SEQUENCE [LARGE SCALE GENOMIC DNA]</scope>
    <source>
        <strain evidence="8">MGC-MH-2018</strain>
    </source>
</reference>
<dbReference type="Pfam" id="PF00320">
    <property type="entry name" value="GATA"/>
    <property type="match status" value="1"/>
</dbReference>
<dbReference type="InterPro" id="IPR013088">
    <property type="entry name" value="Znf_NHR/GATA"/>
</dbReference>
<dbReference type="GO" id="GO:0006355">
    <property type="term" value="P:regulation of DNA-templated transcription"/>
    <property type="evidence" value="ECO:0007669"/>
    <property type="project" value="InterPro"/>
</dbReference>
<feature type="domain" description="GATA-type" evidence="7">
    <location>
        <begin position="268"/>
        <end position="301"/>
    </location>
</feature>
<dbReference type="PROSITE" id="PS50112">
    <property type="entry name" value="PAS"/>
    <property type="match status" value="1"/>
</dbReference>
<protein>
    <submittedName>
        <fullName evidence="8">Uncharacterized protein</fullName>
    </submittedName>
</protein>
<feature type="domain" description="PAS" evidence="6">
    <location>
        <begin position="35"/>
        <end position="98"/>
    </location>
</feature>
<evidence type="ECO:0000259" key="6">
    <source>
        <dbReference type="PROSITE" id="PS50112"/>
    </source>
</evidence>
<gene>
    <name evidence="8" type="ORF">JR316_003438</name>
</gene>
<dbReference type="GO" id="GO:0043565">
    <property type="term" value="F:sequence-specific DNA binding"/>
    <property type="evidence" value="ECO:0007669"/>
    <property type="project" value="InterPro"/>
</dbReference>
<dbReference type="InterPro" id="IPR000679">
    <property type="entry name" value="Znf_GATA"/>
</dbReference>
<dbReference type="SUPFAM" id="SSF57716">
    <property type="entry name" value="Glucocorticoid receptor-like (DNA-binding domain)"/>
    <property type="match status" value="1"/>
</dbReference>
<accession>A0A8H7Y2E6</accession>
<evidence type="ECO:0000256" key="5">
    <source>
        <dbReference type="SAM" id="MobiDB-lite"/>
    </source>
</evidence>
<dbReference type="PROSITE" id="PS50114">
    <property type="entry name" value="GATA_ZN_FINGER_2"/>
    <property type="match status" value="1"/>
</dbReference>
<dbReference type="PROSITE" id="PS00344">
    <property type="entry name" value="GATA_ZN_FINGER_1"/>
    <property type="match status" value="1"/>
</dbReference>
<evidence type="ECO:0000259" key="7">
    <source>
        <dbReference type="PROSITE" id="PS50114"/>
    </source>
</evidence>
<dbReference type="PANTHER" id="PTHR45658">
    <property type="entry name" value="GATA TRANSCRIPTION FACTOR"/>
    <property type="match status" value="1"/>
</dbReference>
<dbReference type="CDD" id="cd00202">
    <property type="entry name" value="ZnF_GATA"/>
    <property type="match status" value="1"/>
</dbReference>
<dbReference type="PANTHER" id="PTHR45658:SF18">
    <property type="entry name" value="PROTEIN GAT2"/>
    <property type="match status" value="1"/>
</dbReference>
<dbReference type="SUPFAM" id="SSF55785">
    <property type="entry name" value="PYP-like sensor domain (PAS domain)"/>
    <property type="match status" value="1"/>
</dbReference>
<organism evidence="8">
    <name type="scientific">Psilocybe cubensis</name>
    <name type="common">Psychedelic mushroom</name>
    <name type="synonym">Stropharia cubensis</name>
    <dbReference type="NCBI Taxonomy" id="181762"/>
    <lineage>
        <taxon>Eukaryota</taxon>
        <taxon>Fungi</taxon>
        <taxon>Dikarya</taxon>
        <taxon>Basidiomycota</taxon>
        <taxon>Agaricomycotina</taxon>
        <taxon>Agaricomycetes</taxon>
        <taxon>Agaricomycetidae</taxon>
        <taxon>Agaricales</taxon>
        <taxon>Agaricineae</taxon>
        <taxon>Strophariaceae</taxon>
        <taxon>Psilocybe</taxon>
    </lineage>
</organism>
<dbReference type="EMBL" id="JAFIQS010000003">
    <property type="protein sequence ID" value="KAG5171353.1"/>
    <property type="molecule type" value="Genomic_DNA"/>
</dbReference>
<proteinExistence type="predicted"/>
<evidence type="ECO:0000313" key="8">
    <source>
        <dbReference type="EMBL" id="KAG5171353.1"/>
    </source>
</evidence>
<dbReference type="Gene3D" id="3.30.450.20">
    <property type="entry name" value="PAS domain"/>
    <property type="match status" value="1"/>
</dbReference>
<dbReference type="GO" id="GO:0008270">
    <property type="term" value="F:zinc ion binding"/>
    <property type="evidence" value="ECO:0007669"/>
    <property type="project" value="UniProtKB-KW"/>
</dbReference>